<dbReference type="GO" id="GO:0005262">
    <property type="term" value="F:calcium channel activity"/>
    <property type="evidence" value="ECO:0007669"/>
    <property type="project" value="TreeGrafter"/>
</dbReference>
<feature type="region of interest" description="Disordered" evidence="9">
    <location>
        <begin position="237"/>
        <end position="280"/>
    </location>
</feature>
<feature type="transmembrane region" description="Helical" evidence="10">
    <location>
        <begin position="162"/>
        <end position="181"/>
    </location>
</feature>
<dbReference type="FunFam" id="1.20.1420.30:FF:000004">
    <property type="entry name" value="Sodium/potassium/calcium exchanger 2 isoform 1"/>
    <property type="match status" value="1"/>
</dbReference>
<organism evidence="12">
    <name type="scientific">Oikopleura dioica</name>
    <name type="common">Tunicate</name>
    <dbReference type="NCBI Taxonomy" id="34765"/>
    <lineage>
        <taxon>Eukaryota</taxon>
        <taxon>Metazoa</taxon>
        <taxon>Chordata</taxon>
        <taxon>Tunicata</taxon>
        <taxon>Appendicularia</taxon>
        <taxon>Copelata</taxon>
        <taxon>Oikopleuridae</taxon>
        <taxon>Oikopleura</taxon>
    </lineage>
</organism>
<sequence>MSLHESPSRGRRQVTPNVILPSTTVSPRNTTSTNDTDSGDDGIYPPDLLTDDQILKGGFILYAFGLFYMFCALAIVCDEFFVPALEVLTTKMKISDDVAGATMMAAGGSAPELFTSVIGVFFAKSDVGIGTIVGSAVFNVLFVIAMCALFSKEVLQLTWWPLFRDCTFYIISLAALIYSFYDGKIQWFESLVLLVCYASYVIFMKYNMNVEHWVKSKLNKNGGSTESISVKVCPAEGEVTKNGDPTKGDTAAKEQVSKSLDHDQVGAPAPSSGGGFHPGWKLAKSHVAHLQRDEENNDDGATPDVKLLTLAQVSEEVLS</sequence>
<evidence type="ECO:0000256" key="8">
    <source>
        <dbReference type="ARBA" id="ARBA00033627"/>
    </source>
</evidence>
<feature type="compositionally biased region" description="Polar residues" evidence="9">
    <location>
        <begin position="14"/>
        <end position="28"/>
    </location>
</feature>
<evidence type="ECO:0000256" key="7">
    <source>
        <dbReference type="ARBA" id="ARBA00023136"/>
    </source>
</evidence>
<protein>
    <recommendedName>
        <fullName evidence="11">Sodium/calcium exchanger membrane region domain-containing protein</fullName>
    </recommendedName>
</protein>
<dbReference type="Proteomes" id="UP000001307">
    <property type="component" value="Unassembled WGS sequence"/>
</dbReference>
<dbReference type="OrthoDB" id="2127281at2759"/>
<dbReference type="PANTHER" id="PTHR10846:SF72">
    <property type="entry name" value="SODIUM_POTASSIUM_CALCIUM EXCHANGER NCKX30C"/>
    <property type="match status" value="1"/>
</dbReference>
<comment type="similarity">
    <text evidence="2">Belongs to the Ca(2+):cation antiporter (CaCA) (TC 2.A.19) family. SLC24A subfamily.</text>
</comment>
<evidence type="ECO:0000256" key="10">
    <source>
        <dbReference type="SAM" id="Phobius"/>
    </source>
</evidence>
<accession>E4XAQ2</accession>
<evidence type="ECO:0000256" key="9">
    <source>
        <dbReference type="SAM" id="MobiDB-lite"/>
    </source>
</evidence>
<evidence type="ECO:0000256" key="1">
    <source>
        <dbReference type="ARBA" id="ARBA00004141"/>
    </source>
</evidence>
<keyword evidence="4" id="KW-0106">Calcium</keyword>
<reference evidence="12" key="1">
    <citation type="journal article" date="2010" name="Science">
        <title>Plasticity of animal genome architecture unmasked by rapid evolution of a pelagic tunicate.</title>
        <authorList>
            <person name="Denoeud F."/>
            <person name="Henriet S."/>
            <person name="Mungpakdee S."/>
            <person name="Aury J.M."/>
            <person name="Da Silva C."/>
            <person name="Brinkmann H."/>
            <person name="Mikhaleva J."/>
            <person name="Olsen L.C."/>
            <person name="Jubin C."/>
            <person name="Canestro C."/>
            <person name="Bouquet J.M."/>
            <person name="Danks G."/>
            <person name="Poulain J."/>
            <person name="Campsteijn C."/>
            <person name="Adamski M."/>
            <person name="Cross I."/>
            <person name="Yadetie F."/>
            <person name="Muffato M."/>
            <person name="Louis A."/>
            <person name="Butcher S."/>
            <person name="Tsagkogeorga G."/>
            <person name="Konrad A."/>
            <person name="Singh S."/>
            <person name="Jensen M.F."/>
            <person name="Cong E.H."/>
            <person name="Eikeseth-Otteraa H."/>
            <person name="Noel B."/>
            <person name="Anthouard V."/>
            <person name="Porcel B.M."/>
            <person name="Kachouri-Lafond R."/>
            <person name="Nishino A."/>
            <person name="Ugolini M."/>
            <person name="Chourrout P."/>
            <person name="Nishida H."/>
            <person name="Aasland R."/>
            <person name="Huzurbazar S."/>
            <person name="Westhof E."/>
            <person name="Delsuc F."/>
            <person name="Lehrach H."/>
            <person name="Reinhardt R."/>
            <person name="Weissenbach J."/>
            <person name="Roy S.W."/>
            <person name="Artiguenave F."/>
            <person name="Postlethwait J.H."/>
            <person name="Manak J.R."/>
            <person name="Thompson E.M."/>
            <person name="Jaillon O."/>
            <person name="Du Pasquier L."/>
            <person name="Boudinot P."/>
            <person name="Liberles D.A."/>
            <person name="Volff J.N."/>
            <person name="Philippe H."/>
            <person name="Lenhard B."/>
            <person name="Roest Crollius H."/>
            <person name="Wincker P."/>
            <person name="Chourrout D."/>
        </authorList>
    </citation>
    <scope>NUCLEOTIDE SEQUENCE [LARGE SCALE GENOMIC DNA]</scope>
</reference>
<feature type="domain" description="Sodium/calcium exchanger membrane region" evidence="11">
    <location>
        <begin position="63"/>
        <end position="204"/>
    </location>
</feature>
<dbReference type="NCBIfam" id="TIGR00367">
    <property type="entry name" value="calcium/sodium antiporter"/>
    <property type="match status" value="1"/>
</dbReference>
<evidence type="ECO:0000256" key="3">
    <source>
        <dbReference type="ARBA" id="ARBA00022449"/>
    </source>
</evidence>
<dbReference type="AlphaFoldDB" id="E4XAQ2"/>
<evidence type="ECO:0000313" key="13">
    <source>
        <dbReference type="Proteomes" id="UP000001307"/>
    </source>
</evidence>
<dbReference type="InParanoid" id="E4XAQ2"/>
<dbReference type="InterPro" id="IPR004481">
    <property type="entry name" value="K/Na/Ca-exchanger"/>
</dbReference>
<evidence type="ECO:0000259" key="11">
    <source>
        <dbReference type="Pfam" id="PF01699"/>
    </source>
</evidence>
<comment type="subcellular location">
    <subcellularLocation>
        <location evidence="1">Membrane</location>
        <topology evidence="1">Multi-pass membrane protein</topology>
    </subcellularLocation>
</comment>
<dbReference type="GO" id="GO:0008273">
    <property type="term" value="F:calcium, potassium:sodium antiporter activity"/>
    <property type="evidence" value="ECO:0007669"/>
    <property type="project" value="TreeGrafter"/>
</dbReference>
<keyword evidence="3" id="KW-0050">Antiport</keyword>
<dbReference type="Gene3D" id="1.20.1420.30">
    <property type="entry name" value="NCX, central ion-binding region"/>
    <property type="match status" value="1"/>
</dbReference>
<dbReference type="PANTHER" id="PTHR10846">
    <property type="entry name" value="SODIUM/POTASSIUM/CALCIUM EXCHANGER"/>
    <property type="match status" value="1"/>
</dbReference>
<evidence type="ECO:0000256" key="4">
    <source>
        <dbReference type="ARBA" id="ARBA00022568"/>
    </source>
</evidence>
<gene>
    <name evidence="12" type="ORF">GSOID_T00005301001</name>
</gene>
<keyword evidence="4" id="KW-0813">Transport</keyword>
<keyword evidence="13" id="KW-1185">Reference proteome</keyword>
<keyword evidence="5 10" id="KW-0812">Transmembrane</keyword>
<proteinExistence type="inferred from homology"/>
<name>E4XAQ2_OIKDI</name>
<evidence type="ECO:0000256" key="5">
    <source>
        <dbReference type="ARBA" id="ARBA00022692"/>
    </source>
</evidence>
<feature type="transmembrane region" description="Helical" evidence="10">
    <location>
        <begin position="187"/>
        <end position="206"/>
    </location>
</feature>
<dbReference type="GO" id="GO:0006874">
    <property type="term" value="P:intracellular calcium ion homeostasis"/>
    <property type="evidence" value="ECO:0007669"/>
    <property type="project" value="TreeGrafter"/>
</dbReference>
<dbReference type="GO" id="GO:0005886">
    <property type="term" value="C:plasma membrane"/>
    <property type="evidence" value="ECO:0007669"/>
    <property type="project" value="TreeGrafter"/>
</dbReference>
<keyword evidence="4" id="KW-0109">Calcium transport</keyword>
<feature type="transmembrane region" description="Helical" evidence="10">
    <location>
        <begin position="129"/>
        <end position="150"/>
    </location>
</feature>
<keyword evidence="7 10" id="KW-0472">Membrane</keyword>
<dbReference type="InterPro" id="IPR004837">
    <property type="entry name" value="NaCa_Exmemb"/>
</dbReference>
<evidence type="ECO:0000256" key="6">
    <source>
        <dbReference type="ARBA" id="ARBA00022989"/>
    </source>
</evidence>
<comment type="catalytic activity">
    <reaction evidence="8">
        <text>Ca(2+)(out) + K(+)(out) + 4 Na(+)(in) = Ca(2+)(in) + K(+)(in) + 4 Na(+)(out)</text>
        <dbReference type="Rhea" id="RHEA:69967"/>
        <dbReference type="ChEBI" id="CHEBI:29101"/>
        <dbReference type="ChEBI" id="CHEBI:29103"/>
        <dbReference type="ChEBI" id="CHEBI:29108"/>
    </reaction>
</comment>
<keyword evidence="6 10" id="KW-1133">Transmembrane helix</keyword>
<feature type="compositionally biased region" description="Basic and acidic residues" evidence="9">
    <location>
        <begin position="238"/>
        <end position="264"/>
    </location>
</feature>
<keyword evidence="4" id="KW-0406">Ion transport</keyword>
<feature type="region of interest" description="Disordered" evidence="9">
    <location>
        <begin position="1"/>
        <end position="42"/>
    </location>
</feature>
<dbReference type="EMBL" id="FN653032">
    <property type="protein sequence ID" value="CBY08714.1"/>
    <property type="molecule type" value="Genomic_DNA"/>
</dbReference>
<evidence type="ECO:0000256" key="2">
    <source>
        <dbReference type="ARBA" id="ARBA00005364"/>
    </source>
</evidence>
<dbReference type="Pfam" id="PF01699">
    <property type="entry name" value="Na_Ca_ex"/>
    <property type="match status" value="1"/>
</dbReference>
<evidence type="ECO:0000313" key="12">
    <source>
        <dbReference type="EMBL" id="CBY08714.1"/>
    </source>
</evidence>
<dbReference type="InterPro" id="IPR044880">
    <property type="entry name" value="NCX_ion-bd_dom_sf"/>
</dbReference>
<feature type="transmembrane region" description="Helical" evidence="10">
    <location>
        <begin position="59"/>
        <end position="77"/>
    </location>
</feature>